<feature type="transmembrane region" description="Helical" evidence="6">
    <location>
        <begin position="130"/>
        <end position="152"/>
    </location>
</feature>
<dbReference type="InterPro" id="IPR050833">
    <property type="entry name" value="Poly_Biosynth_Transport"/>
</dbReference>
<keyword evidence="4 6" id="KW-1133">Transmembrane helix</keyword>
<evidence type="ECO:0000313" key="7">
    <source>
        <dbReference type="EMBL" id="MBT2186264.1"/>
    </source>
</evidence>
<accession>A0A9X1DAA0</accession>
<sequence length="510" mass="54347">MTNPPVHAEPGERDDIAALAKGGRANVFGFLLRLAARIPFLFIAGRLYGAAILGRYALAVLAVELAAQLATLGLKRGLAEQLAQDSPDPTHVVADALLLCLIGSVLTAGLLMLFPQIMFPNSGLNGLDRLLPLIVIAIALTEIALAACAFQFNIAATVHARSIIEPWTISLASLGFYFYSTRDGLILSYVVAMIAALIAAFWHLLRNYGLPRGWRPSGMRLWRLTVRNLPLAAADAIEWGTRRLDLFILGLFATPYVVGIYYAAQQVASLPQKLKTSFEPILGPVITRNVRLHNYPAIAQQVSQVGFWIIAAQLGVALALGIPGEAVMGLVGPTFVGGTGALGCLLAAEVLAAPAVASEAALVYIARLRNLTISVLTIVLQAVLTVVLILGARNMALPDLYVAAMPAVALAIALASSAIAKSWLLGALLGARIGVWRLRLVMSGLIVTIAGSATTLLPPHLEWAELMVGIPLMLTLYCTIVWRFAFGESDRSLFRKRKRAAAGTMVEEGA</sequence>
<dbReference type="Proteomes" id="UP001138757">
    <property type="component" value="Unassembled WGS sequence"/>
</dbReference>
<dbReference type="PANTHER" id="PTHR30250:SF11">
    <property type="entry name" value="O-ANTIGEN TRANSPORTER-RELATED"/>
    <property type="match status" value="1"/>
</dbReference>
<dbReference type="PANTHER" id="PTHR30250">
    <property type="entry name" value="PST FAMILY PREDICTED COLANIC ACID TRANSPORTER"/>
    <property type="match status" value="1"/>
</dbReference>
<feature type="transmembrane region" description="Helical" evidence="6">
    <location>
        <begin position="436"/>
        <end position="457"/>
    </location>
</feature>
<feature type="transmembrane region" description="Helical" evidence="6">
    <location>
        <begin position="158"/>
        <end position="179"/>
    </location>
</feature>
<feature type="transmembrane region" description="Helical" evidence="6">
    <location>
        <begin position="94"/>
        <end position="118"/>
    </location>
</feature>
<feature type="transmembrane region" description="Helical" evidence="6">
    <location>
        <begin position="30"/>
        <end position="49"/>
    </location>
</feature>
<feature type="transmembrane region" description="Helical" evidence="6">
    <location>
        <begin position="368"/>
        <end position="391"/>
    </location>
</feature>
<organism evidence="7 8">
    <name type="scientific">Sphingobium nicotianae</name>
    <dbReference type="NCBI Taxonomy" id="2782607"/>
    <lineage>
        <taxon>Bacteria</taxon>
        <taxon>Pseudomonadati</taxon>
        <taxon>Pseudomonadota</taxon>
        <taxon>Alphaproteobacteria</taxon>
        <taxon>Sphingomonadales</taxon>
        <taxon>Sphingomonadaceae</taxon>
        <taxon>Sphingobium</taxon>
    </lineage>
</organism>
<proteinExistence type="predicted"/>
<comment type="subcellular location">
    <subcellularLocation>
        <location evidence="1">Cell membrane</location>
        <topology evidence="1">Multi-pass membrane protein</topology>
    </subcellularLocation>
</comment>
<keyword evidence="2" id="KW-1003">Cell membrane</keyword>
<evidence type="ECO:0000313" key="8">
    <source>
        <dbReference type="Proteomes" id="UP001138757"/>
    </source>
</evidence>
<dbReference type="EMBL" id="JAHGAW010000003">
    <property type="protein sequence ID" value="MBT2186264.1"/>
    <property type="molecule type" value="Genomic_DNA"/>
</dbReference>
<name>A0A9X1DAA0_9SPHN</name>
<protein>
    <submittedName>
        <fullName evidence="7">Lipopolysaccharide biosynthesis protein</fullName>
    </submittedName>
</protein>
<evidence type="ECO:0000256" key="4">
    <source>
        <dbReference type="ARBA" id="ARBA00022989"/>
    </source>
</evidence>
<evidence type="ECO:0000256" key="5">
    <source>
        <dbReference type="ARBA" id="ARBA00023136"/>
    </source>
</evidence>
<evidence type="ECO:0000256" key="2">
    <source>
        <dbReference type="ARBA" id="ARBA00022475"/>
    </source>
</evidence>
<dbReference type="RefSeq" id="WP_214622022.1">
    <property type="nucleotide sequence ID" value="NZ_JAHGAW010000003.1"/>
</dbReference>
<comment type="caution">
    <text evidence="7">The sequence shown here is derived from an EMBL/GenBank/DDBJ whole genome shotgun (WGS) entry which is preliminary data.</text>
</comment>
<feature type="transmembrane region" description="Helical" evidence="6">
    <location>
        <begin position="403"/>
        <end position="424"/>
    </location>
</feature>
<keyword evidence="3 6" id="KW-0812">Transmembrane</keyword>
<feature type="transmembrane region" description="Helical" evidence="6">
    <location>
        <begin position="335"/>
        <end position="356"/>
    </location>
</feature>
<evidence type="ECO:0000256" key="1">
    <source>
        <dbReference type="ARBA" id="ARBA00004651"/>
    </source>
</evidence>
<feature type="transmembrane region" description="Helical" evidence="6">
    <location>
        <begin position="463"/>
        <end position="486"/>
    </location>
</feature>
<reference evidence="7" key="1">
    <citation type="submission" date="2021-05" db="EMBL/GenBank/DDBJ databases">
        <title>Genome of Sphingobium sp. strain.</title>
        <authorList>
            <person name="Fan R."/>
        </authorList>
    </citation>
    <scope>NUCLEOTIDE SEQUENCE</scope>
    <source>
        <strain evidence="7">H33</strain>
    </source>
</reference>
<feature type="transmembrane region" description="Helical" evidence="6">
    <location>
        <begin position="246"/>
        <end position="264"/>
    </location>
</feature>
<feature type="transmembrane region" description="Helical" evidence="6">
    <location>
        <begin position="186"/>
        <end position="205"/>
    </location>
</feature>
<dbReference type="GO" id="GO:0005886">
    <property type="term" value="C:plasma membrane"/>
    <property type="evidence" value="ECO:0007669"/>
    <property type="project" value="UniProtKB-SubCell"/>
</dbReference>
<dbReference type="AlphaFoldDB" id="A0A9X1DAA0"/>
<evidence type="ECO:0000256" key="3">
    <source>
        <dbReference type="ARBA" id="ARBA00022692"/>
    </source>
</evidence>
<evidence type="ECO:0000256" key="6">
    <source>
        <dbReference type="SAM" id="Phobius"/>
    </source>
</evidence>
<keyword evidence="8" id="KW-1185">Reference proteome</keyword>
<gene>
    <name evidence="7" type="ORF">KK488_04820</name>
</gene>
<keyword evidence="5 6" id="KW-0472">Membrane</keyword>